<accession>A0A9N8ELD4</accession>
<proteinExistence type="predicted"/>
<evidence type="ECO:0000313" key="2">
    <source>
        <dbReference type="EMBL" id="CAB9522813.1"/>
    </source>
</evidence>
<dbReference type="Proteomes" id="UP001153069">
    <property type="component" value="Unassembled WGS sequence"/>
</dbReference>
<dbReference type="AlphaFoldDB" id="A0A9N8ELD4"/>
<feature type="region of interest" description="Disordered" evidence="1">
    <location>
        <begin position="720"/>
        <end position="768"/>
    </location>
</feature>
<comment type="caution">
    <text evidence="2">The sequence shown here is derived from an EMBL/GenBank/DDBJ whole genome shotgun (WGS) entry which is preliminary data.</text>
</comment>
<sequence>MNEPATTNDKALLTSETANNTTAKDSDIIPNDYVETKINPKTFDISSQLNESYATVSKQPFLAQFGEGPRFLHDCLQKMSKIAAKMTYRTDKLTDPQIQNLSRHGLTVSNWILAASCAATNADVFTKYITENQDAVAFKIFINRLAHTPPQVLFPGQIKNSRMKAYNASNAWYGAIQALGSWYQKIKKQKQLTLQNAWSKKPKITPASTSTDKPSTKLVNFQDESSTKASATAMATATSMNIDRPTPSTNPPPAQTPAPAPPLAPQTKAKTTAEQRYTKTRVTMKFKIPSTEDSEGKGANEVTLNLIKSMFIAMKDREDSVAILPWTISDMNKLPAITSIQRFPAKISEMKAYTDRIRPKSNSTCWFKMHLASNGDKEHFTSSDKSDNSDWFDDNESAAYFCTVQNSDDPVSLGDFLFSGAFSDPVRIADVIHKMCQTTYNKTLHFGCRVRKVKEIDSTLSKPRVWTMADNQMVHIEVDRKEAKTLQKILHKHFNKTDDPKMRPGGYNFRVLPDKKLILSSPKGERSRTKMLKKHQAVVQSLVLIKGEDIKELDEEYSFQGESFTLRRVLLELTFPLIAVDADDDKQRPSLFHSVDWASAGADAGKDIIYCTAYMDQADTAGQILQILPAYVEFYLNRQAVTKWFNHQAIDICNEVTFGADDEGNWNGEWETSEDALQEELFEEDMGYDLQIDGLDIIDDRCNILTTDDASFNTFGTSFGANRPGEPLLEGHTINPPGMQPEGAAAPAGNPDSETTVEEEGTPGGIAA</sequence>
<name>A0A9N8ELD4_9STRA</name>
<evidence type="ECO:0000256" key="1">
    <source>
        <dbReference type="SAM" id="MobiDB-lite"/>
    </source>
</evidence>
<gene>
    <name evidence="2" type="ORF">SEMRO_1344_G264690.1</name>
</gene>
<evidence type="ECO:0000313" key="3">
    <source>
        <dbReference type="Proteomes" id="UP001153069"/>
    </source>
</evidence>
<keyword evidence="3" id="KW-1185">Reference proteome</keyword>
<feature type="compositionally biased region" description="Polar residues" evidence="1">
    <location>
        <begin position="206"/>
        <end position="224"/>
    </location>
</feature>
<reference evidence="2" key="1">
    <citation type="submission" date="2020-06" db="EMBL/GenBank/DDBJ databases">
        <authorList>
            <consortium name="Plant Systems Biology data submission"/>
        </authorList>
    </citation>
    <scope>NUCLEOTIDE SEQUENCE</scope>
    <source>
        <strain evidence="2">D6</strain>
    </source>
</reference>
<feature type="region of interest" description="Disordered" evidence="1">
    <location>
        <begin position="200"/>
        <end position="276"/>
    </location>
</feature>
<protein>
    <submittedName>
        <fullName evidence="2">Uncharacterized protein</fullName>
    </submittedName>
</protein>
<dbReference type="EMBL" id="CAICTM010001342">
    <property type="protein sequence ID" value="CAB9522813.1"/>
    <property type="molecule type" value="Genomic_DNA"/>
</dbReference>
<feature type="compositionally biased region" description="Pro residues" evidence="1">
    <location>
        <begin position="248"/>
        <end position="264"/>
    </location>
</feature>
<feature type="compositionally biased region" description="Low complexity" evidence="1">
    <location>
        <begin position="227"/>
        <end position="240"/>
    </location>
</feature>
<organism evidence="2 3">
    <name type="scientific">Seminavis robusta</name>
    <dbReference type="NCBI Taxonomy" id="568900"/>
    <lineage>
        <taxon>Eukaryota</taxon>
        <taxon>Sar</taxon>
        <taxon>Stramenopiles</taxon>
        <taxon>Ochrophyta</taxon>
        <taxon>Bacillariophyta</taxon>
        <taxon>Bacillariophyceae</taxon>
        <taxon>Bacillariophycidae</taxon>
        <taxon>Naviculales</taxon>
        <taxon>Naviculaceae</taxon>
        <taxon>Seminavis</taxon>
    </lineage>
</organism>